<proteinExistence type="inferred from homology"/>
<evidence type="ECO:0000256" key="7">
    <source>
        <dbReference type="PIRNR" id="PIRNR006630"/>
    </source>
</evidence>
<keyword evidence="6 7" id="KW-0520">NAD</keyword>
<dbReference type="InterPro" id="IPR003694">
    <property type="entry name" value="NAD_synthase"/>
</dbReference>
<evidence type="ECO:0000256" key="1">
    <source>
        <dbReference type="ARBA" id="ARBA00005188"/>
    </source>
</evidence>
<accession>A0AAU9JAA0</accession>
<evidence type="ECO:0000313" key="10">
    <source>
        <dbReference type="Proteomes" id="UP001162131"/>
    </source>
</evidence>
<dbReference type="InterPro" id="IPR036526">
    <property type="entry name" value="C-N_Hydrolase_sf"/>
</dbReference>
<keyword evidence="3 7" id="KW-0436">Ligase</keyword>
<evidence type="ECO:0000256" key="2">
    <source>
        <dbReference type="ARBA" id="ARBA00007145"/>
    </source>
</evidence>
<dbReference type="SUPFAM" id="SSF56317">
    <property type="entry name" value="Carbon-nitrogen hydrolase"/>
    <property type="match status" value="1"/>
</dbReference>
<dbReference type="InterPro" id="IPR003010">
    <property type="entry name" value="C-N_Hydrolase"/>
</dbReference>
<evidence type="ECO:0000313" key="9">
    <source>
        <dbReference type="EMBL" id="CAG9323153.1"/>
    </source>
</evidence>
<dbReference type="InterPro" id="IPR014445">
    <property type="entry name" value="Gln-dep_NAD_synthase"/>
</dbReference>
<dbReference type="GO" id="GO:0005737">
    <property type="term" value="C:cytoplasm"/>
    <property type="evidence" value="ECO:0007669"/>
    <property type="project" value="InterPro"/>
</dbReference>
<dbReference type="CDD" id="cd00553">
    <property type="entry name" value="NAD_synthase"/>
    <property type="match status" value="1"/>
</dbReference>
<sequence length="705" mass="80198">MEPTIVSTCSLDQWALDFKGNEQRIIESIIQAKRMHNAKIRLGSQAEVTGYSIEDHYVEPDTIYHSWQVLLNVIKVTLIPPYNDILCLIGMPLYFHGVVYNCSVLIYNGKVILIKPKVVLADDGLNREKRWFTAWCGNRELMQYSLPAFITDVTGQQTAPFGNGMLRSEDGYLIGVETYEELLSPVSSSTELFLMGAHIVLNMGGNPFQMSIEFQKWYSMMSASVKTGGIYMYSNQIGCDGHRTYFNARSMIFLNGNCFATTEPFSMKSVDVVSAALDLSEVDSYRNAIASRNMQAKDKILEQFPVIVVPGFKLLVKNSIESSLPIQVPEYSRAEETGFAPACYLWDYLRRTNASGFFLPLSGGSDSASVLAIIAIMCRKVMHCLNVFKGYNLEVLQNDLRRIIGKIPENHHEMLHEIMHTAYLASENSSEESKARAKNLAEEIGSNHFEENIDEVYNEYLNMFTSLTNSNIPKYESKGGTKYEDVALQNLQARIRMVASYMAGQLLPWVLGKKGFLIILGSGNIEESLTGYMTKYDTSSADINPIGGVSKIDLRHFLLWASERYNYRSIIPILEATPTAELQPLSDWHTLQQTDEHELGLSYEEIHLMAMLRKIDHCGPLYMFNRCLTEWKTMEPELVAKKVKKFFTYYAVNRHKMVTLTPVIHMDSLGCDDNRYDLRPFLYNSKWEAQYNDIDKIVENIKNPQ</sequence>
<dbReference type="CDD" id="cd07570">
    <property type="entry name" value="GAT_Gln-NAD-synth"/>
    <property type="match status" value="1"/>
</dbReference>
<protein>
    <recommendedName>
        <fullName evidence="7">Glutamine-dependent NAD(+) synthetase</fullName>
        <ecNumber evidence="7">6.3.5.1</ecNumber>
    </recommendedName>
    <alternativeName>
        <fullName evidence="7">NAD(+) synthase [glutamine-hydrolyzing]</fullName>
    </alternativeName>
</protein>
<dbReference type="NCBIfam" id="TIGR00552">
    <property type="entry name" value="nadE"/>
    <property type="match status" value="1"/>
</dbReference>
<dbReference type="GO" id="GO:0003952">
    <property type="term" value="F:NAD+ synthase (glutamine-hydrolyzing) activity"/>
    <property type="evidence" value="ECO:0007669"/>
    <property type="project" value="UniProtKB-UniRule"/>
</dbReference>
<dbReference type="AlphaFoldDB" id="A0AAU9JAA0"/>
<comment type="similarity">
    <text evidence="2 7">In the C-terminal section; belongs to the NAD synthetase family.</text>
</comment>
<dbReference type="InterPro" id="IPR014729">
    <property type="entry name" value="Rossmann-like_a/b/a_fold"/>
</dbReference>
<dbReference type="PIRSF" id="PIRSF006630">
    <property type="entry name" value="NADS_GAT"/>
    <property type="match status" value="1"/>
</dbReference>
<comment type="catalytic activity">
    <reaction evidence="7">
        <text>deamido-NAD(+) + L-glutamine + ATP + H2O = L-glutamate + AMP + diphosphate + NAD(+) + H(+)</text>
        <dbReference type="Rhea" id="RHEA:24384"/>
        <dbReference type="ChEBI" id="CHEBI:15377"/>
        <dbReference type="ChEBI" id="CHEBI:15378"/>
        <dbReference type="ChEBI" id="CHEBI:29985"/>
        <dbReference type="ChEBI" id="CHEBI:30616"/>
        <dbReference type="ChEBI" id="CHEBI:33019"/>
        <dbReference type="ChEBI" id="CHEBI:57540"/>
        <dbReference type="ChEBI" id="CHEBI:58359"/>
        <dbReference type="ChEBI" id="CHEBI:58437"/>
        <dbReference type="ChEBI" id="CHEBI:456215"/>
        <dbReference type="EC" id="6.3.5.1"/>
    </reaction>
</comment>
<dbReference type="EMBL" id="CAJZBQ010000033">
    <property type="protein sequence ID" value="CAG9323153.1"/>
    <property type="molecule type" value="Genomic_DNA"/>
</dbReference>
<dbReference type="PANTHER" id="PTHR23090:SF9">
    <property type="entry name" value="GLUTAMINE-DEPENDENT NAD(+) SYNTHETASE"/>
    <property type="match status" value="1"/>
</dbReference>
<evidence type="ECO:0000259" key="8">
    <source>
        <dbReference type="PROSITE" id="PS50263"/>
    </source>
</evidence>
<dbReference type="EC" id="6.3.5.1" evidence="7"/>
<dbReference type="PROSITE" id="PS50263">
    <property type="entry name" value="CN_HYDROLASE"/>
    <property type="match status" value="1"/>
</dbReference>
<dbReference type="PANTHER" id="PTHR23090">
    <property type="entry name" value="NH 3 /GLUTAMINE-DEPENDENT NAD + SYNTHETASE"/>
    <property type="match status" value="1"/>
</dbReference>
<dbReference type="Proteomes" id="UP001162131">
    <property type="component" value="Unassembled WGS sequence"/>
</dbReference>
<evidence type="ECO:0000256" key="3">
    <source>
        <dbReference type="ARBA" id="ARBA00022598"/>
    </source>
</evidence>
<dbReference type="Pfam" id="PF00795">
    <property type="entry name" value="CN_hydrolase"/>
    <property type="match status" value="1"/>
</dbReference>
<comment type="caution">
    <text evidence="9">The sequence shown here is derived from an EMBL/GenBank/DDBJ whole genome shotgun (WGS) entry which is preliminary data.</text>
</comment>
<dbReference type="GO" id="GO:0005524">
    <property type="term" value="F:ATP binding"/>
    <property type="evidence" value="ECO:0007669"/>
    <property type="project" value="UniProtKB-UniRule"/>
</dbReference>
<dbReference type="Gene3D" id="3.40.50.620">
    <property type="entry name" value="HUPs"/>
    <property type="match status" value="1"/>
</dbReference>
<dbReference type="Gene3D" id="3.60.110.10">
    <property type="entry name" value="Carbon-nitrogen hydrolase"/>
    <property type="match status" value="1"/>
</dbReference>
<keyword evidence="5 7" id="KW-0067">ATP-binding</keyword>
<evidence type="ECO:0000256" key="6">
    <source>
        <dbReference type="ARBA" id="ARBA00023027"/>
    </source>
</evidence>
<keyword evidence="10" id="KW-1185">Reference proteome</keyword>
<dbReference type="InterPro" id="IPR022310">
    <property type="entry name" value="NAD/GMP_synthase"/>
</dbReference>
<keyword evidence="4 7" id="KW-0547">Nucleotide-binding</keyword>
<dbReference type="Pfam" id="PF02540">
    <property type="entry name" value="NAD_synthase"/>
    <property type="match status" value="1"/>
</dbReference>
<name>A0AAU9JAA0_9CILI</name>
<dbReference type="GO" id="GO:0009435">
    <property type="term" value="P:NAD+ biosynthetic process"/>
    <property type="evidence" value="ECO:0007669"/>
    <property type="project" value="UniProtKB-UniRule"/>
</dbReference>
<feature type="domain" description="CN hydrolase" evidence="8">
    <location>
        <begin position="4"/>
        <end position="279"/>
    </location>
</feature>
<organism evidence="9 10">
    <name type="scientific">Blepharisma stoltei</name>
    <dbReference type="NCBI Taxonomy" id="1481888"/>
    <lineage>
        <taxon>Eukaryota</taxon>
        <taxon>Sar</taxon>
        <taxon>Alveolata</taxon>
        <taxon>Ciliophora</taxon>
        <taxon>Postciliodesmatophora</taxon>
        <taxon>Heterotrichea</taxon>
        <taxon>Heterotrichida</taxon>
        <taxon>Blepharismidae</taxon>
        <taxon>Blepharisma</taxon>
    </lineage>
</organism>
<comment type="pathway">
    <text evidence="1 7">Cofactor biosynthesis; NAD(+) biosynthesis; NAD(+) from deamido-NAD(+) (L-Gln route): step 1/1.</text>
</comment>
<dbReference type="HAMAP" id="MF_02090">
    <property type="entry name" value="NadE_glutamine_dep"/>
    <property type="match status" value="1"/>
</dbReference>
<evidence type="ECO:0000256" key="5">
    <source>
        <dbReference type="ARBA" id="ARBA00022840"/>
    </source>
</evidence>
<dbReference type="GO" id="GO:0004359">
    <property type="term" value="F:glutaminase activity"/>
    <property type="evidence" value="ECO:0007669"/>
    <property type="project" value="InterPro"/>
</dbReference>
<reference evidence="9" key="1">
    <citation type="submission" date="2021-09" db="EMBL/GenBank/DDBJ databases">
        <authorList>
            <consortium name="AG Swart"/>
            <person name="Singh M."/>
            <person name="Singh A."/>
            <person name="Seah K."/>
            <person name="Emmerich C."/>
        </authorList>
    </citation>
    <scope>NUCLEOTIDE SEQUENCE</scope>
    <source>
        <strain evidence="9">ATCC30299</strain>
    </source>
</reference>
<dbReference type="FunFam" id="3.40.50.620:FF:000036">
    <property type="entry name" value="Glutamine-dependent NAD(+) synthetase"/>
    <property type="match status" value="1"/>
</dbReference>
<gene>
    <name evidence="9" type="ORF">BSTOLATCC_MIC33055</name>
</gene>
<dbReference type="SUPFAM" id="SSF52402">
    <property type="entry name" value="Adenine nucleotide alpha hydrolases-like"/>
    <property type="match status" value="1"/>
</dbReference>
<evidence type="ECO:0000256" key="4">
    <source>
        <dbReference type="ARBA" id="ARBA00022741"/>
    </source>
</evidence>